<feature type="chain" id="PRO_5037218338" description="Beta/Gamma crystallin" evidence="1">
    <location>
        <begin position="20"/>
        <end position="118"/>
    </location>
</feature>
<proteinExistence type="predicted"/>
<dbReference type="Proteomes" id="UP000662572">
    <property type="component" value="Unassembled WGS sequence"/>
</dbReference>
<dbReference type="AlphaFoldDB" id="A0A918PTY7"/>
<reference evidence="2" key="2">
    <citation type="submission" date="2020-09" db="EMBL/GenBank/DDBJ databases">
        <authorList>
            <person name="Sun Q."/>
            <person name="Kim S."/>
        </authorList>
    </citation>
    <scope>NUCLEOTIDE SEQUENCE</scope>
    <source>
        <strain evidence="2">KCTC 32296</strain>
    </source>
</reference>
<evidence type="ECO:0000313" key="3">
    <source>
        <dbReference type="Proteomes" id="UP000662572"/>
    </source>
</evidence>
<organism evidence="2 3">
    <name type="scientific">Asticcacaulis endophyticus</name>
    <dbReference type="NCBI Taxonomy" id="1395890"/>
    <lineage>
        <taxon>Bacteria</taxon>
        <taxon>Pseudomonadati</taxon>
        <taxon>Pseudomonadota</taxon>
        <taxon>Alphaproteobacteria</taxon>
        <taxon>Caulobacterales</taxon>
        <taxon>Caulobacteraceae</taxon>
        <taxon>Asticcacaulis</taxon>
    </lineage>
</organism>
<reference evidence="2" key="1">
    <citation type="journal article" date="2014" name="Int. J. Syst. Evol. Microbiol.">
        <title>Complete genome sequence of Corynebacterium casei LMG S-19264T (=DSM 44701T), isolated from a smear-ripened cheese.</title>
        <authorList>
            <consortium name="US DOE Joint Genome Institute (JGI-PGF)"/>
            <person name="Walter F."/>
            <person name="Albersmeier A."/>
            <person name="Kalinowski J."/>
            <person name="Ruckert C."/>
        </authorList>
    </citation>
    <scope>NUCLEOTIDE SEQUENCE</scope>
    <source>
        <strain evidence="2">KCTC 32296</strain>
    </source>
</reference>
<evidence type="ECO:0008006" key="4">
    <source>
        <dbReference type="Google" id="ProtNLM"/>
    </source>
</evidence>
<protein>
    <recommendedName>
        <fullName evidence="4">Beta/Gamma crystallin</fullName>
    </recommendedName>
</protein>
<sequence length="118" mass="13380">MKPTILTLALTALAFPAIADEKQNLFHVRINKLEVGLPADRVIDIMGPAADRQFQGNREALQYCSRDGWAYNDFVVVWLSDGNVSGLTRYNKPYTGKCERHFRDLDWRQAPGATEEPK</sequence>
<evidence type="ECO:0000313" key="2">
    <source>
        <dbReference type="EMBL" id="GGZ21918.1"/>
    </source>
</evidence>
<dbReference type="EMBL" id="BMZB01000001">
    <property type="protein sequence ID" value="GGZ21918.1"/>
    <property type="molecule type" value="Genomic_DNA"/>
</dbReference>
<feature type="signal peptide" evidence="1">
    <location>
        <begin position="1"/>
        <end position="19"/>
    </location>
</feature>
<name>A0A918PTY7_9CAUL</name>
<gene>
    <name evidence="2" type="ORF">GCM10011273_03390</name>
</gene>
<comment type="caution">
    <text evidence="2">The sequence shown here is derived from an EMBL/GenBank/DDBJ whole genome shotgun (WGS) entry which is preliminary data.</text>
</comment>
<evidence type="ECO:0000256" key="1">
    <source>
        <dbReference type="SAM" id="SignalP"/>
    </source>
</evidence>
<accession>A0A918PTY7</accession>
<dbReference type="RefSeq" id="WP_189484636.1">
    <property type="nucleotide sequence ID" value="NZ_BMZB01000001.1"/>
</dbReference>
<keyword evidence="3" id="KW-1185">Reference proteome</keyword>
<keyword evidence="1" id="KW-0732">Signal</keyword>